<dbReference type="AlphaFoldDB" id="A0A5J9WD19"/>
<keyword evidence="3" id="KW-1185">Reference proteome</keyword>
<dbReference type="Proteomes" id="UP000324897">
    <property type="component" value="Chromosome 5"/>
</dbReference>
<proteinExistence type="predicted"/>
<dbReference type="EMBL" id="RWGY01000004">
    <property type="protein sequence ID" value="TVU46592.1"/>
    <property type="molecule type" value="Genomic_DNA"/>
</dbReference>
<evidence type="ECO:0000313" key="2">
    <source>
        <dbReference type="EMBL" id="TVU46592.1"/>
    </source>
</evidence>
<feature type="compositionally biased region" description="Polar residues" evidence="1">
    <location>
        <begin position="47"/>
        <end position="65"/>
    </location>
</feature>
<organism evidence="2 3">
    <name type="scientific">Eragrostis curvula</name>
    <name type="common">weeping love grass</name>
    <dbReference type="NCBI Taxonomy" id="38414"/>
    <lineage>
        <taxon>Eukaryota</taxon>
        <taxon>Viridiplantae</taxon>
        <taxon>Streptophyta</taxon>
        <taxon>Embryophyta</taxon>
        <taxon>Tracheophyta</taxon>
        <taxon>Spermatophyta</taxon>
        <taxon>Magnoliopsida</taxon>
        <taxon>Liliopsida</taxon>
        <taxon>Poales</taxon>
        <taxon>Poaceae</taxon>
        <taxon>PACMAD clade</taxon>
        <taxon>Chloridoideae</taxon>
        <taxon>Eragrostideae</taxon>
        <taxon>Eragrostidinae</taxon>
        <taxon>Eragrostis</taxon>
    </lineage>
</organism>
<evidence type="ECO:0000313" key="3">
    <source>
        <dbReference type="Proteomes" id="UP000324897"/>
    </source>
</evidence>
<dbReference type="Gramene" id="TVU46592">
    <property type="protein sequence ID" value="TVU46592"/>
    <property type="gene ID" value="EJB05_06135"/>
</dbReference>
<protein>
    <submittedName>
        <fullName evidence="2">Uncharacterized protein</fullName>
    </submittedName>
</protein>
<name>A0A5J9WD19_9POAL</name>
<reference evidence="2 3" key="1">
    <citation type="journal article" date="2019" name="Sci. Rep.">
        <title>A high-quality genome of Eragrostis curvula grass provides insights into Poaceae evolution and supports new strategies to enhance forage quality.</title>
        <authorList>
            <person name="Carballo J."/>
            <person name="Santos B.A.C.M."/>
            <person name="Zappacosta D."/>
            <person name="Garbus I."/>
            <person name="Selva J.P."/>
            <person name="Gallo C.A."/>
            <person name="Diaz A."/>
            <person name="Albertini E."/>
            <person name="Caccamo M."/>
            <person name="Echenique V."/>
        </authorList>
    </citation>
    <scope>NUCLEOTIDE SEQUENCE [LARGE SCALE GENOMIC DNA]</scope>
    <source>
        <strain evidence="3">cv. Victoria</strain>
        <tissue evidence="2">Leaf</tissue>
    </source>
</reference>
<feature type="region of interest" description="Disordered" evidence="1">
    <location>
        <begin position="43"/>
        <end position="65"/>
    </location>
</feature>
<gene>
    <name evidence="2" type="ORF">EJB05_06135</name>
</gene>
<sequence>MQLASEEVVRRSGSEDFLMWMIMGRARTPPPFVHVRRYSGSHVATPASRNSTANTEHKASNANRPTSSLVVAGGRRLLALRVDLGGDHGGLVLGGLEQEAPALVVDGDLERLRAEAVGDGEHDAAHLVAELGAVDGAAAVGVELLEDGVVERGDLGGERRRRGGPEPGAVEEAERLQRAAELCAGQHAVAVGVQVREPRVHAAREGRLVSHEGTHRRAVEDHHAHGACGGVVF</sequence>
<evidence type="ECO:0000256" key="1">
    <source>
        <dbReference type="SAM" id="MobiDB-lite"/>
    </source>
</evidence>
<comment type="caution">
    <text evidence="2">The sequence shown here is derived from an EMBL/GenBank/DDBJ whole genome shotgun (WGS) entry which is preliminary data.</text>
</comment>
<accession>A0A5J9WD19</accession>